<dbReference type="AlphaFoldDB" id="A0A2V1IPM9"/>
<proteinExistence type="predicted"/>
<dbReference type="EMBL" id="PUEC01000015">
    <property type="protein sequence ID" value="PWB02152.1"/>
    <property type="molecule type" value="Genomic_DNA"/>
</dbReference>
<dbReference type="RefSeq" id="WP_107032361.1">
    <property type="nucleotide sequence ID" value="NZ_CAOLYA010000065.1"/>
</dbReference>
<organism evidence="1 2">
    <name type="scientific">Duncaniella muris</name>
    <dbReference type="NCBI Taxonomy" id="2094150"/>
    <lineage>
        <taxon>Bacteria</taxon>
        <taxon>Pseudomonadati</taxon>
        <taxon>Bacteroidota</taxon>
        <taxon>Bacteroidia</taxon>
        <taxon>Bacteroidales</taxon>
        <taxon>Muribaculaceae</taxon>
        <taxon>Duncaniella</taxon>
    </lineage>
</organism>
<evidence type="ECO:0008006" key="3">
    <source>
        <dbReference type="Google" id="ProtNLM"/>
    </source>
</evidence>
<dbReference type="Proteomes" id="UP000244905">
    <property type="component" value="Unassembled WGS sequence"/>
</dbReference>
<dbReference type="GO" id="GO:0003824">
    <property type="term" value="F:catalytic activity"/>
    <property type="evidence" value="ECO:0007669"/>
    <property type="project" value="InterPro"/>
</dbReference>
<reference evidence="2" key="1">
    <citation type="submission" date="2018-02" db="EMBL/GenBank/DDBJ databases">
        <authorList>
            <person name="Clavel T."/>
            <person name="Strowig T."/>
        </authorList>
    </citation>
    <scope>NUCLEOTIDE SEQUENCE [LARGE SCALE GENOMIC DNA]</scope>
    <source>
        <strain evidence="2">DSM 103720</strain>
    </source>
</reference>
<evidence type="ECO:0000313" key="1">
    <source>
        <dbReference type="EMBL" id="PWB02152.1"/>
    </source>
</evidence>
<protein>
    <recommendedName>
        <fullName evidence="3">Fumarylacetoacetase-like C-terminal domain-containing protein</fullName>
    </recommendedName>
</protein>
<dbReference type="SUPFAM" id="SSF56529">
    <property type="entry name" value="FAH"/>
    <property type="match status" value="1"/>
</dbReference>
<accession>A0A2V1IPM9</accession>
<dbReference type="GeneID" id="82526222"/>
<dbReference type="Gene3D" id="3.90.850.10">
    <property type="entry name" value="Fumarylacetoacetase-like, C-terminal domain"/>
    <property type="match status" value="1"/>
</dbReference>
<keyword evidence="2" id="KW-1185">Reference proteome</keyword>
<name>A0A2V1IPM9_9BACT</name>
<gene>
    <name evidence="1" type="ORF">C5O23_07675</name>
</gene>
<sequence>MKIIRVIALDPVLRLEFHPDSALVLQGRPLFMPEEGEGWQAQICLAVKISRLGKNISEKFAPRYYDGISFAMRLTLPSAPELASVIAGMDSGIVHGQWIAAAKASAPMAVTAGGVEIRLAPQAAAIDRAISMISRYTTLKIGDLILLPAADTMVPLEAPGRFGFTVDGVEILSQKLV</sequence>
<comment type="caution">
    <text evidence="1">The sequence shown here is derived from an EMBL/GenBank/DDBJ whole genome shotgun (WGS) entry which is preliminary data.</text>
</comment>
<dbReference type="InterPro" id="IPR036663">
    <property type="entry name" value="Fumarylacetoacetase_C_sf"/>
</dbReference>
<evidence type="ECO:0000313" key="2">
    <source>
        <dbReference type="Proteomes" id="UP000244905"/>
    </source>
</evidence>